<evidence type="ECO:0000256" key="13">
    <source>
        <dbReference type="HAMAP-Rule" id="MF_00097"/>
    </source>
</evidence>
<sequence>MTNHTPKVWIIAASDSAGASGIQADLATLRGLEVHGGVALTAVTAQNSQEVLSINPVATAVLRDQLRALRADGDAVAIKIGLLTDAEQVDVLREFLCAYSGLVVLDPVLGSSTGAGFGMSVAALKSLLPYVDVVTPNIPEAEQLADRRISSPADMLSAAVRLRELGAKGVWLKGGHLGLGEQCLDLVWLSEQPYWFAQPRLSVRHHRGTGCTLASALAAFVARGESLLDAAALANAYVKQGLRQGYAIGPGPGPIARQGWPSLMTDFPRITDRLDWLDYAAFPDCGASSLGLYPVVDSVEWLRKLLPLGIDTCQLRIKSNDLTLLEGAISEAAKLGRQYGCRLFINDHWRLAIKHGAYGVHLGQEDIADADLNAIRDAGLRLGVSTHGDFEWARAATIQPSYIAIGAIFPTQTKEVRIVGLEKLARWVALLQDHYPLTAIGGINLSNMDVILKTGVDSVAVVSAITQAPDLRDAVTNLSRKLLKGWE</sequence>
<dbReference type="SUPFAM" id="SSF53613">
    <property type="entry name" value="Ribokinase-like"/>
    <property type="match status" value="1"/>
</dbReference>
<keyword evidence="5" id="KW-0418">Kinase</keyword>
<gene>
    <name evidence="13 16" type="primary">thiE</name>
    <name evidence="16" type="ordered locus">HCH_00141</name>
</gene>
<organism evidence="16 17">
    <name type="scientific">Hahella chejuensis (strain KCTC 2396)</name>
    <dbReference type="NCBI Taxonomy" id="349521"/>
    <lineage>
        <taxon>Bacteria</taxon>
        <taxon>Pseudomonadati</taxon>
        <taxon>Pseudomonadota</taxon>
        <taxon>Gammaproteobacteria</taxon>
        <taxon>Oceanospirillales</taxon>
        <taxon>Hahellaceae</taxon>
        <taxon>Hahella</taxon>
    </lineage>
</organism>
<dbReference type="HAMAP" id="MF_00097">
    <property type="entry name" value="TMP_synthase"/>
    <property type="match status" value="1"/>
</dbReference>
<dbReference type="InterPro" id="IPR013785">
    <property type="entry name" value="Aldolase_TIM"/>
</dbReference>
<evidence type="ECO:0000256" key="6">
    <source>
        <dbReference type="ARBA" id="ARBA00022840"/>
    </source>
</evidence>
<keyword evidence="9" id="KW-0511">Multifunctional enzyme</keyword>
<dbReference type="PANTHER" id="PTHR20858:SF17">
    <property type="entry name" value="HYDROXYMETHYLPYRIMIDINE_PHOSPHOMETHYLPYRIMIDINE KINASE THI20-RELATED"/>
    <property type="match status" value="1"/>
</dbReference>
<dbReference type="EC" id="2.5.1.3" evidence="13"/>
<proteinExistence type="inferred from homology"/>
<evidence type="ECO:0000256" key="1">
    <source>
        <dbReference type="ARBA" id="ARBA00005165"/>
    </source>
</evidence>
<keyword evidence="4" id="KW-0547">Nucleotide-binding</keyword>
<dbReference type="eggNOG" id="COG0352">
    <property type="taxonomic scope" value="Bacteria"/>
</dbReference>
<dbReference type="Proteomes" id="UP000000238">
    <property type="component" value="Chromosome"/>
</dbReference>
<dbReference type="InterPro" id="IPR013749">
    <property type="entry name" value="PM/HMP-P_kinase-1"/>
</dbReference>
<dbReference type="STRING" id="349521.HCH_00141"/>
<accession>Q2SQL4</accession>
<feature type="binding site" evidence="13">
    <location>
        <position position="347"/>
    </location>
    <ligand>
        <name>Mg(2+)</name>
        <dbReference type="ChEBI" id="CHEBI:18420"/>
    </ligand>
</feature>
<dbReference type="GO" id="GO:0004789">
    <property type="term" value="F:thiamine-phosphate diphosphorylase activity"/>
    <property type="evidence" value="ECO:0007669"/>
    <property type="project" value="UniProtKB-UniRule"/>
</dbReference>
<dbReference type="InterPro" id="IPR029056">
    <property type="entry name" value="Ribokinase-like"/>
</dbReference>
<dbReference type="FunFam" id="3.20.20.70:FF:000064">
    <property type="entry name" value="Thiamine-phosphate synthase"/>
    <property type="match status" value="1"/>
</dbReference>
<dbReference type="AlphaFoldDB" id="Q2SQL4"/>
<dbReference type="GO" id="GO:0005524">
    <property type="term" value="F:ATP binding"/>
    <property type="evidence" value="ECO:0007669"/>
    <property type="project" value="UniProtKB-KW"/>
</dbReference>
<dbReference type="OrthoDB" id="9789949at2"/>
<dbReference type="GO" id="GO:0009228">
    <property type="term" value="P:thiamine biosynthetic process"/>
    <property type="evidence" value="ECO:0007669"/>
    <property type="project" value="UniProtKB-KW"/>
</dbReference>
<dbReference type="SUPFAM" id="SSF51391">
    <property type="entry name" value="Thiamin phosphate synthase"/>
    <property type="match status" value="1"/>
</dbReference>
<dbReference type="GO" id="GO:0009229">
    <property type="term" value="P:thiamine diphosphate biosynthetic process"/>
    <property type="evidence" value="ECO:0007669"/>
    <property type="project" value="UniProtKB-UniRule"/>
</dbReference>
<evidence type="ECO:0000256" key="10">
    <source>
        <dbReference type="ARBA" id="ARBA00047334"/>
    </source>
</evidence>
<evidence type="ECO:0000313" key="16">
    <source>
        <dbReference type="EMBL" id="ABC27060.1"/>
    </source>
</evidence>
<feature type="binding site" evidence="13">
    <location>
        <position position="366"/>
    </location>
    <ligand>
        <name>Mg(2+)</name>
        <dbReference type="ChEBI" id="CHEBI:18420"/>
    </ligand>
</feature>
<dbReference type="GO" id="GO:0005829">
    <property type="term" value="C:cytosol"/>
    <property type="evidence" value="ECO:0007669"/>
    <property type="project" value="TreeGrafter"/>
</dbReference>
<comment type="pathway">
    <text evidence="1 13">Cofactor biosynthesis; thiamine diphosphate biosynthesis; thiamine phosphate from 4-amino-2-methyl-5-diphosphomethylpyrimidine and 4-methyl-5-(2-phosphoethyl)-thiazole: step 1/1.</text>
</comment>
<dbReference type="RefSeq" id="WP_011394137.1">
    <property type="nucleotide sequence ID" value="NC_007645.1"/>
</dbReference>
<evidence type="ECO:0000256" key="7">
    <source>
        <dbReference type="ARBA" id="ARBA00022842"/>
    </source>
</evidence>
<feature type="domain" description="Pyridoxamine kinase/Phosphomethylpyrimidine kinase" evidence="15">
    <location>
        <begin position="15"/>
        <end position="255"/>
    </location>
</feature>
<name>Q2SQL4_HAHCH</name>
<feature type="domain" description="Thiamine phosphate synthase/TenI" evidence="14">
    <location>
        <begin position="297"/>
        <end position="465"/>
    </location>
</feature>
<feature type="binding site" evidence="13">
    <location>
        <begin position="314"/>
        <end position="318"/>
    </location>
    <ligand>
        <name>4-amino-2-methyl-5-(diphosphooxymethyl)pyrimidine</name>
        <dbReference type="ChEBI" id="CHEBI:57841"/>
    </ligand>
</feature>
<evidence type="ECO:0000256" key="12">
    <source>
        <dbReference type="ARBA" id="ARBA00047883"/>
    </source>
</evidence>
<evidence type="ECO:0000256" key="11">
    <source>
        <dbReference type="ARBA" id="ARBA00047851"/>
    </source>
</evidence>
<feature type="binding site" evidence="13">
    <location>
        <begin position="411"/>
        <end position="413"/>
    </location>
    <ligand>
        <name>2-[(2R,5Z)-2-carboxy-4-methylthiazol-5(2H)-ylidene]ethyl phosphate</name>
        <dbReference type="ChEBI" id="CHEBI:62899"/>
    </ligand>
</feature>
<comment type="function">
    <text evidence="13">Condenses 4-methyl-5-(beta-hydroxyethyl)thiazole monophosphate (THZ-P) and 2-methyl-4-amino-5-hydroxymethyl pyrimidine pyrophosphate (HMP-PP) to form thiamine monophosphate (TMP).</text>
</comment>
<feature type="binding site" evidence="13">
    <location>
        <begin position="462"/>
        <end position="463"/>
    </location>
    <ligand>
        <name>2-[(2R,5Z)-2-carboxy-4-methylthiazol-5(2H)-ylidene]ethyl phosphate</name>
        <dbReference type="ChEBI" id="CHEBI:62899"/>
    </ligand>
</feature>
<evidence type="ECO:0000256" key="3">
    <source>
        <dbReference type="ARBA" id="ARBA00022723"/>
    </source>
</evidence>
<evidence type="ECO:0000259" key="14">
    <source>
        <dbReference type="Pfam" id="PF02581"/>
    </source>
</evidence>
<dbReference type="InterPro" id="IPR022998">
    <property type="entry name" value="ThiamineP_synth_TenI"/>
</dbReference>
<comment type="catalytic activity">
    <reaction evidence="10 13">
        <text>4-methyl-5-(2-phosphooxyethyl)-thiazole + 4-amino-2-methyl-5-(diphosphooxymethyl)pyrimidine + H(+) = thiamine phosphate + diphosphate</text>
        <dbReference type="Rhea" id="RHEA:22328"/>
        <dbReference type="ChEBI" id="CHEBI:15378"/>
        <dbReference type="ChEBI" id="CHEBI:33019"/>
        <dbReference type="ChEBI" id="CHEBI:37575"/>
        <dbReference type="ChEBI" id="CHEBI:57841"/>
        <dbReference type="ChEBI" id="CHEBI:58296"/>
        <dbReference type="EC" id="2.5.1.3"/>
    </reaction>
</comment>
<dbReference type="InterPro" id="IPR036206">
    <property type="entry name" value="ThiamineP_synth_sf"/>
</dbReference>
<dbReference type="UniPathway" id="UPA00060">
    <property type="reaction ID" value="UER00138"/>
</dbReference>
<evidence type="ECO:0000313" key="17">
    <source>
        <dbReference type="Proteomes" id="UP000000238"/>
    </source>
</evidence>
<dbReference type="NCBIfam" id="NF002904">
    <property type="entry name" value="PRK03512.1"/>
    <property type="match status" value="1"/>
</dbReference>
<evidence type="ECO:0000256" key="2">
    <source>
        <dbReference type="ARBA" id="ARBA00022679"/>
    </source>
</evidence>
<dbReference type="EMBL" id="CP000155">
    <property type="protein sequence ID" value="ABC27060.1"/>
    <property type="molecule type" value="Genomic_DNA"/>
</dbReference>
<protein>
    <recommendedName>
        <fullName evidence="13">Thiamine-phosphate synthase</fullName>
        <shortName evidence="13">TP synthase</shortName>
        <shortName evidence="13">TPS</shortName>
        <ecNumber evidence="13">2.5.1.3</ecNumber>
    </recommendedName>
    <alternativeName>
        <fullName evidence="13">Thiamine-phosphate pyrophosphorylase</fullName>
        <shortName evidence="13">TMP pyrophosphorylase</shortName>
        <shortName evidence="13">TMP-PPase</shortName>
    </alternativeName>
</protein>
<reference evidence="16 17" key="1">
    <citation type="journal article" date="2005" name="Nucleic Acids Res.">
        <title>Genomic blueprint of Hahella chejuensis, a marine microbe producing an algicidal agent.</title>
        <authorList>
            <person name="Jeong H."/>
            <person name="Yim J.H."/>
            <person name="Lee C."/>
            <person name="Choi S.-H."/>
            <person name="Park Y.K."/>
            <person name="Yoon S.H."/>
            <person name="Hur C.-G."/>
            <person name="Kang H.-Y."/>
            <person name="Kim D."/>
            <person name="Lee H.H."/>
            <person name="Park K.H."/>
            <person name="Park S.-H."/>
            <person name="Park H.-S."/>
            <person name="Lee H.K."/>
            <person name="Oh T.K."/>
            <person name="Kim J.F."/>
        </authorList>
    </citation>
    <scope>NUCLEOTIDE SEQUENCE [LARGE SCALE GENOMIC DNA]</scope>
    <source>
        <strain evidence="16 17">KCTC 2396</strain>
    </source>
</reference>
<evidence type="ECO:0000256" key="5">
    <source>
        <dbReference type="ARBA" id="ARBA00022777"/>
    </source>
</evidence>
<dbReference type="Gene3D" id="3.20.20.70">
    <property type="entry name" value="Aldolase class I"/>
    <property type="match status" value="1"/>
</dbReference>
<keyword evidence="6" id="KW-0067">ATP-binding</keyword>
<comment type="similarity">
    <text evidence="13">Belongs to the thiamine-phosphate synthase family.</text>
</comment>
<dbReference type="Pfam" id="PF08543">
    <property type="entry name" value="Phos_pyr_kin"/>
    <property type="match status" value="1"/>
</dbReference>
<keyword evidence="8 13" id="KW-0784">Thiamine biosynthesis</keyword>
<evidence type="ECO:0000256" key="4">
    <source>
        <dbReference type="ARBA" id="ARBA00022741"/>
    </source>
</evidence>
<dbReference type="PANTHER" id="PTHR20858">
    <property type="entry name" value="PHOSPHOMETHYLPYRIMIDINE KINASE"/>
    <property type="match status" value="1"/>
</dbReference>
<feature type="binding site" evidence="13">
    <location>
        <position position="414"/>
    </location>
    <ligand>
        <name>4-amino-2-methyl-5-(diphosphooxymethyl)pyrimidine</name>
        <dbReference type="ChEBI" id="CHEBI:57841"/>
    </ligand>
</feature>
<dbReference type="NCBIfam" id="TIGR00097">
    <property type="entry name" value="HMP-P_kinase"/>
    <property type="match status" value="1"/>
</dbReference>
<dbReference type="GO" id="GO:0000287">
    <property type="term" value="F:magnesium ion binding"/>
    <property type="evidence" value="ECO:0007669"/>
    <property type="project" value="UniProtKB-UniRule"/>
</dbReference>
<comment type="catalytic activity">
    <reaction evidence="12 13">
        <text>2-[(2R,5Z)-2-carboxy-4-methylthiazol-5(2H)-ylidene]ethyl phosphate + 4-amino-2-methyl-5-(diphosphooxymethyl)pyrimidine + 2 H(+) = thiamine phosphate + CO2 + diphosphate</text>
        <dbReference type="Rhea" id="RHEA:47844"/>
        <dbReference type="ChEBI" id="CHEBI:15378"/>
        <dbReference type="ChEBI" id="CHEBI:16526"/>
        <dbReference type="ChEBI" id="CHEBI:33019"/>
        <dbReference type="ChEBI" id="CHEBI:37575"/>
        <dbReference type="ChEBI" id="CHEBI:57841"/>
        <dbReference type="ChEBI" id="CHEBI:62899"/>
        <dbReference type="EC" id="2.5.1.3"/>
    </reaction>
</comment>
<keyword evidence="3 13" id="KW-0479">Metal-binding</keyword>
<keyword evidence="17" id="KW-1185">Reference proteome</keyword>
<feature type="binding site" evidence="13">
    <location>
        <position position="442"/>
    </location>
    <ligand>
        <name>2-[(2R,5Z)-2-carboxy-4-methylthiazol-5(2H)-ylidene]ethyl phosphate</name>
        <dbReference type="ChEBI" id="CHEBI:62899"/>
    </ligand>
</feature>
<dbReference type="KEGG" id="hch:HCH_00141"/>
<dbReference type="InterPro" id="IPR034291">
    <property type="entry name" value="TMP_synthase"/>
</dbReference>
<dbReference type="GO" id="GO:0008902">
    <property type="term" value="F:hydroxymethylpyrimidine kinase activity"/>
    <property type="evidence" value="ECO:0007669"/>
    <property type="project" value="TreeGrafter"/>
</dbReference>
<evidence type="ECO:0000256" key="9">
    <source>
        <dbReference type="ARBA" id="ARBA00023268"/>
    </source>
</evidence>
<dbReference type="Pfam" id="PF02581">
    <property type="entry name" value="TMP-TENI"/>
    <property type="match status" value="1"/>
</dbReference>
<comment type="cofactor">
    <cofactor evidence="13">
        <name>Mg(2+)</name>
        <dbReference type="ChEBI" id="CHEBI:18420"/>
    </cofactor>
    <text evidence="13">Binds 1 Mg(2+) ion per subunit.</text>
</comment>
<dbReference type="CDD" id="cd00564">
    <property type="entry name" value="TMP_TenI"/>
    <property type="match status" value="1"/>
</dbReference>
<dbReference type="eggNOG" id="COG0351">
    <property type="taxonomic scope" value="Bacteria"/>
</dbReference>
<keyword evidence="7 13" id="KW-0460">Magnesium</keyword>
<dbReference type="Gene3D" id="3.40.1190.20">
    <property type="match status" value="1"/>
</dbReference>
<keyword evidence="2 13" id="KW-0808">Transferase</keyword>
<feature type="binding site" evidence="13">
    <location>
        <position position="385"/>
    </location>
    <ligand>
        <name>4-amino-2-methyl-5-(diphosphooxymethyl)pyrimidine</name>
        <dbReference type="ChEBI" id="CHEBI:57841"/>
    </ligand>
</feature>
<feature type="binding site" evidence="13">
    <location>
        <position position="346"/>
    </location>
    <ligand>
        <name>4-amino-2-methyl-5-(diphosphooxymethyl)pyrimidine</name>
        <dbReference type="ChEBI" id="CHEBI:57841"/>
    </ligand>
</feature>
<dbReference type="NCBIfam" id="TIGR00693">
    <property type="entry name" value="thiE"/>
    <property type="match status" value="1"/>
</dbReference>
<dbReference type="HOGENOM" id="CLU_018272_7_1_6"/>
<comment type="catalytic activity">
    <reaction evidence="11 13">
        <text>2-(2-carboxy-4-methylthiazol-5-yl)ethyl phosphate + 4-amino-2-methyl-5-(diphosphooxymethyl)pyrimidine + 2 H(+) = thiamine phosphate + CO2 + diphosphate</text>
        <dbReference type="Rhea" id="RHEA:47848"/>
        <dbReference type="ChEBI" id="CHEBI:15378"/>
        <dbReference type="ChEBI" id="CHEBI:16526"/>
        <dbReference type="ChEBI" id="CHEBI:33019"/>
        <dbReference type="ChEBI" id="CHEBI:37575"/>
        <dbReference type="ChEBI" id="CHEBI:57841"/>
        <dbReference type="ChEBI" id="CHEBI:62890"/>
        <dbReference type="EC" id="2.5.1.3"/>
    </reaction>
</comment>
<evidence type="ECO:0000256" key="8">
    <source>
        <dbReference type="ARBA" id="ARBA00022977"/>
    </source>
</evidence>
<evidence type="ECO:0000259" key="15">
    <source>
        <dbReference type="Pfam" id="PF08543"/>
    </source>
</evidence>
<dbReference type="InterPro" id="IPR004399">
    <property type="entry name" value="HMP/HMP-P_kinase_dom"/>
</dbReference>
<dbReference type="GO" id="GO:0008972">
    <property type="term" value="F:phosphomethylpyrimidine kinase activity"/>
    <property type="evidence" value="ECO:0007669"/>
    <property type="project" value="InterPro"/>
</dbReference>
<dbReference type="CDD" id="cd01169">
    <property type="entry name" value="HMPP_kinase"/>
    <property type="match status" value="1"/>
</dbReference>